<dbReference type="SMART" id="SM01321">
    <property type="entry name" value="Y1_Tnp"/>
    <property type="match status" value="1"/>
</dbReference>
<gene>
    <name evidence="2" type="ORF">GCM10007315_27730</name>
</gene>
<comment type="caution">
    <text evidence="2">The sequence shown here is derived from an EMBL/GenBank/DDBJ whole genome shotgun (WGS) entry which is preliminary data.</text>
</comment>
<dbReference type="InterPro" id="IPR036515">
    <property type="entry name" value="Transposase_17_sf"/>
</dbReference>
<feature type="domain" description="Transposase IS200-like" evidence="1">
    <location>
        <begin position="9"/>
        <end position="132"/>
    </location>
</feature>
<dbReference type="GO" id="GO:0004803">
    <property type="term" value="F:transposase activity"/>
    <property type="evidence" value="ECO:0007669"/>
    <property type="project" value="InterPro"/>
</dbReference>
<dbReference type="GO" id="GO:0006313">
    <property type="term" value="P:DNA transposition"/>
    <property type="evidence" value="ECO:0007669"/>
    <property type="project" value="InterPro"/>
</dbReference>
<name>A0A918WNA1_9RHOB</name>
<evidence type="ECO:0000259" key="1">
    <source>
        <dbReference type="SMART" id="SM01321"/>
    </source>
</evidence>
<dbReference type="NCBIfam" id="NF047646">
    <property type="entry name" value="REP_Tyr_transpos"/>
    <property type="match status" value="1"/>
</dbReference>
<dbReference type="RefSeq" id="WP_189412294.1">
    <property type="nucleotide sequence ID" value="NZ_BMYJ01000009.1"/>
</dbReference>
<dbReference type="Gene3D" id="3.30.70.1290">
    <property type="entry name" value="Transposase IS200-like"/>
    <property type="match status" value="1"/>
</dbReference>
<evidence type="ECO:0000313" key="2">
    <source>
        <dbReference type="EMBL" id="GHC62152.1"/>
    </source>
</evidence>
<evidence type="ECO:0000313" key="3">
    <source>
        <dbReference type="Proteomes" id="UP000638981"/>
    </source>
</evidence>
<dbReference type="PANTHER" id="PTHR36966:SF1">
    <property type="entry name" value="REP-ASSOCIATED TYROSINE TRANSPOSASE"/>
    <property type="match status" value="1"/>
</dbReference>
<dbReference type="InterPro" id="IPR052715">
    <property type="entry name" value="RAYT_transposase"/>
</dbReference>
<organism evidence="2 3">
    <name type="scientific">Neogemmobacter tilapiae</name>
    <dbReference type="NCBI Taxonomy" id="875041"/>
    <lineage>
        <taxon>Bacteria</taxon>
        <taxon>Pseudomonadati</taxon>
        <taxon>Pseudomonadota</taxon>
        <taxon>Alphaproteobacteria</taxon>
        <taxon>Rhodobacterales</taxon>
        <taxon>Paracoccaceae</taxon>
        <taxon>Neogemmobacter</taxon>
    </lineage>
</organism>
<proteinExistence type="predicted"/>
<reference evidence="2" key="2">
    <citation type="submission" date="2020-09" db="EMBL/GenBank/DDBJ databases">
        <authorList>
            <person name="Sun Q."/>
            <person name="Kim S."/>
        </authorList>
    </citation>
    <scope>NUCLEOTIDE SEQUENCE</scope>
    <source>
        <strain evidence="2">KCTC 23310</strain>
    </source>
</reference>
<dbReference type="SUPFAM" id="SSF143422">
    <property type="entry name" value="Transposase IS200-like"/>
    <property type="match status" value="1"/>
</dbReference>
<dbReference type="Proteomes" id="UP000638981">
    <property type="component" value="Unassembled WGS sequence"/>
</dbReference>
<dbReference type="EMBL" id="BMYJ01000009">
    <property type="protein sequence ID" value="GHC62152.1"/>
    <property type="molecule type" value="Genomic_DNA"/>
</dbReference>
<dbReference type="GO" id="GO:0043565">
    <property type="term" value="F:sequence-specific DNA binding"/>
    <property type="evidence" value="ECO:0007669"/>
    <property type="project" value="TreeGrafter"/>
</dbReference>
<dbReference type="PANTHER" id="PTHR36966">
    <property type="entry name" value="REP-ASSOCIATED TYROSINE TRANSPOSASE"/>
    <property type="match status" value="1"/>
</dbReference>
<dbReference type="AlphaFoldDB" id="A0A918WNA1"/>
<protein>
    <submittedName>
        <fullName evidence="2">Transposase</fullName>
    </submittedName>
</protein>
<keyword evidence="3" id="KW-1185">Reference proteome</keyword>
<accession>A0A918WNA1</accession>
<reference evidence="2" key="1">
    <citation type="journal article" date="2014" name="Int. J. Syst. Evol. Microbiol.">
        <title>Complete genome sequence of Corynebacterium casei LMG S-19264T (=DSM 44701T), isolated from a smear-ripened cheese.</title>
        <authorList>
            <consortium name="US DOE Joint Genome Institute (JGI-PGF)"/>
            <person name="Walter F."/>
            <person name="Albersmeier A."/>
            <person name="Kalinowski J."/>
            <person name="Ruckert C."/>
        </authorList>
    </citation>
    <scope>NUCLEOTIDE SEQUENCE</scope>
    <source>
        <strain evidence="2">KCTC 23310</strain>
    </source>
</reference>
<sequence>MPHYIRPRIPGACIFFTVNLATRGDNTLVREIATLRRAVAEVRADRPFRIDAWVILPDHMHAVWTLPEGDADYSTRWKDIKARFTKYVGGTYPRSASQQAKGEKGLWQRRFWDHHLRNETAREQAIHYCWFNPVKHGLVHKIEDWPFSTWHRARTL</sequence>
<dbReference type="InterPro" id="IPR002686">
    <property type="entry name" value="Transposase_17"/>
</dbReference>